<feature type="compositionally biased region" description="Basic and acidic residues" evidence="1">
    <location>
        <begin position="179"/>
        <end position="192"/>
    </location>
</feature>
<dbReference type="Pfam" id="PF22910">
    <property type="entry name" value="EDR4-like_1st"/>
    <property type="match status" value="1"/>
</dbReference>
<evidence type="ECO:0000259" key="2">
    <source>
        <dbReference type="Pfam" id="PF11331"/>
    </source>
</evidence>
<feature type="region of interest" description="Disordered" evidence="1">
    <location>
        <begin position="332"/>
        <end position="353"/>
    </location>
</feature>
<dbReference type="PANTHER" id="PTHR31105:SF38">
    <property type="entry name" value="PROTEIN ENHANCED DISEASE RESISTANCE 4"/>
    <property type="match status" value="1"/>
</dbReference>
<sequence length="823" mass="90627">MAGEPSKMRIVRCPKCLQLLTEFADVPVYKCGACGAVLQAKNRHANKGNVAPKMLGSLSSEKNLLQHVPEVGEPSNDVPNLLNKQSDLFCGVEHNIDMGSVAEHTHVSVPSDNPSCSNSENSYHKEEVSPECTENANMEAGLTDNDPCSTGQSRMKGKDPIFVASDRQGRSIQASTESHSIEKMDDSWKPGEHGSGNSCSSCIIEATDSLVCEEDIVNGHPGSRSSDGLVGEEDIINGDPVHGSSEEMNASTATSTHAFGANFSSCNVISSNHQQDLPSSGNEKISESSNTTEKDREEDTLLENTDVDSKPHVQSSAISLKSSDERYALATFDSSDSTERSTSRHTSFQVTSQHSGSFYSAQLDLEDDISSRSLSIDSSFGNLQCHGRNDSLTRFRNLENDRMELLRKVNELRDHLTRPYTKGLDGNQRSHIRGSRQDSQRPLFYNHGSEQVLKYCNTNITQSHSRLHGQKSTAQWYQSSRVAFPGQGDSTCLRHHPKDWCVPVQLPPKVCCRACTCHIYCHSTAAANPRFCRNCNVAPCSDSSQTSDPNFEKLHCKEKRQPFKRQCRPVSGGAPFVICSNCSQLLQLPADFLVSRARFHKLKCGACSELLIFLSHGEGRIVPHSSNQIVPAPSEVDNAMDHDSNQEQPADRSCIRLQGDPVSYSEDYGPPFSHGYSSDGEPVPRTLSSWEHDRRHGKQAMGSLHSLMGYGSASELIYQPSGGEGYESTDVTPLPRAFENIHVNEIHTENRMGSPPFQKHSEIECSQDHTETHKEDRYVKRSTNARGGPPRRGLFKKGMKELNHGLESMKLKLQASGRVIPAP</sequence>
<feature type="region of interest" description="Disordered" evidence="1">
    <location>
        <begin position="137"/>
        <end position="193"/>
    </location>
</feature>
<dbReference type="AlphaFoldDB" id="A0A1D1ZCE9"/>
<feature type="compositionally biased region" description="Basic and acidic residues" evidence="1">
    <location>
        <begin position="766"/>
        <end position="779"/>
    </location>
</feature>
<feature type="domain" description="Enhanced disease resistance 4-like N-terminal" evidence="3">
    <location>
        <begin position="7"/>
        <end position="40"/>
    </location>
</feature>
<feature type="compositionally biased region" description="Polar residues" evidence="1">
    <location>
        <begin position="270"/>
        <end position="291"/>
    </location>
</feature>
<feature type="region of interest" description="Disordered" evidence="1">
    <location>
        <begin position="766"/>
        <end position="796"/>
    </location>
</feature>
<reference evidence="5" key="1">
    <citation type="submission" date="2015-07" db="EMBL/GenBank/DDBJ databases">
        <title>Transcriptome Assembly of Anthurium amnicola.</title>
        <authorList>
            <person name="Suzuki J."/>
        </authorList>
    </citation>
    <scope>NUCLEOTIDE SEQUENCE</scope>
</reference>
<dbReference type="InterPro" id="IPR055126">
    <property type="entry name" value="EDR4-like_N"/>
</dbReference>
<gene>
    <name evidence="5" type="primary">Y-1_3</name>
    <name evidence="4" type="synonym">Y-1_0</name>
    <name evidence="5" type="ORF">g.121241</name>
    <name evidence="4" type="ORF">g.121243</name>
</gene>
<dbReference type="Pfam" id="PF11331">
    <property type="entry name" value="Zn_ribbon_12"/>
    <property type="match status" value="1"/>
</dbReference>
<protein>
    <submittedName>
        <fullName evidence="5">Uncharacterized protein At5g05190</fullName>
    </submittedName>
</protein>
<proteinExistence type="predicted"/>
<feature type="region of interest" description="Disordered" evidence="1">
    <location>
        <begin position="218"/>
        <end position="253"/>
    </location>
</feature>
<dbReference type="EMBL" id="GDJX01021934">
    <property type="protein sequence ID" value="JAT46002.1"/>
    <property type="molecule type" value="Transcribed_RNA"/>
</dbReference>
<dbReference type="PANTHER" id="PTHR31105">
    <property type="entry name" value="EXTRA-LARGE G-PROTEIN-LIKE"/>
    <property type="match status" value="1"/>
</dbReference>
<organism evidence="5">
    <name type="scientific">Anthurium amnicola</name>
    <dbReference type="NCBI Taxonomy" id="1678845"/>
    <lineage>
        <taxon>Eukaryota</taxon>
        <taxon>Viridiplantae</taxon>
        <taxon>Streptophyta</taxon>
        <taxon>Embryophyta</taxon>
        <taxon>Tracheophyta</taxon>
        <taxon>Spermatophyta</taxon>
        <taxon>Magnoliopsida</taxon>
        <taxon>Liliopsida</taxon>
        <taxon>Araceae</taxon>
        <taxon>Pothoideae</taxon>
        <taxon>Potheae</taxon>
        <taxon>Anthurium</taxon>
    </lineage>
</organism>
<evidence type="ECO:0000313" key="5">
    <source>
        <dbReference type="EMBL" id="JAT64554.1"/>
    </source>
</evidence>
<feature type="region of interest" description="Disordered" evidence="1">
    <location>
        <begin position="418"/>
        <end position="441"/>
    </location>
</feature>
<dbReference type="InterPro" id="IPR040244">
    <property type="entry name" value="EDR4-like"/>
</dbReference>
<evidence type="ECO:0000256" key="1">
    <source>
        <dbReference type="SAM" id="MobiDB-lite"/>
    </source>
</evidence>
<name>A0A1D1ZCE9_9ARAE</name>
<feature type="region of interest" description="Disordered" evidence="1">
    <location>
        <begin position="270"/>
        <end position="299"/>
    </location>
</feature>
<feature type="domain" description="Probable zinc-ribbon" evidence="2">
    <location>
        <begin position="572"/>
        <end position="613"/>
    </location>
</feature>
<evidence type="ECO:0000259" key="3">
    <source>
        <dbReference type="Pfam" id="PF22910"/>
    </source>
</evidence>
<dbReference type="EMBL" id="GDJX01003382">
    <property type="protein sequence ID" value="JAT64554.1"/>
    <property type="molecule type" value="Transcribed_RNA"/>
</dbReference>
<evidence type="ECO:0000313" key="4">
    <source>
        <dbReference type="EMBL" id="JAT46002.1"/>
    </source>
</evidence>
<accession>A0A1D1ZCE9</accession>
<dbReference type="InterPro" id="IPR021480">
    <property type="entry name" value="Zinc_ribbon_12"/>
</dbReference>
<dbReference type="GO" id="GO:1900150">
    <property type="term" value="P:regulation of defense response to fungus"/>
    <property type="evidence" value="ECO:0007669"/>
    <property type="project" value="InterPro"/>
</dbReference>